<keyword evidence="1" id="KW-0732">Signal</keyword>
<proteinExistence type="predicted"/>
<keyword evidence="3" id="KW-1185">Reference proteome</keyword>
<feature type="chain" id="PRO_5022784435" evidence="1">
    <location>
        <begin position="27"/>
        <end position="176"/>
    </location>
</feature>
<accession>A0A506QTR8</accession>
<dbReference type="InterPro" id="IPR021300">
    <property type="entry name" value="Integr_conj_element_PFL4695"/>
</dbReference>
<dbReference type="NCBIfam" id="TIGR03765">
    <property type="entry name" value="ICE_PFL_4695"/>
    <property type="match status" value="1"/>
</dbReference>
<organism evidence="2 3">
    <name type="scientific">Pantoea deleyi</name>
    <dbReference type="NCBI Taxonomy" id="470932"/>
    <lineage>
        <taxon>Bacteria</taxon>
        <taxon>Pseudomonadati</taxon>
        <taxon>Pseudomonadota</taxon>
        <taxon>Gammaproteobacteria</taxon>
        <taxon>Enterobacterales</taxon>
        <taxon>Erwiniaceae</taxon>
        <taxon>Pantoea</taxon>
    </lineage>
</organism>
<dbReference type="AlphaFoldDB" id="A0A506QTR8"/>
<sequence length="176" mass="18225">MMKRNSLIRNVFFSVCLLPVVAGASAALVVVGDLGGESTAPYFDAINADKDAVAGTPSVQAAPPESLSISDMLPVTTPEMSPGPVSPQALELSGMPPVFVVGDDSLSTQWLSRHAAELSQMRATGMVVSVKDASALSALRALAPSADMVPVSGGDLARRLHLTHYPVLITDKGLSQ</sequence>
<dbReference type="Pfam" id="PF11072">
    <property type="entry name" value="DUF2859"/>
    <property type="match status" value="1"/>
</dbReference>
<comment type="caution">
    <text evidence="2">The sequence shown here is derived from an EMBL/GenBank/DDBJ whole genome shotgun (WGS) entry which is preliminary data.</text>
</comment>
<dbReference type="EMBL" id="VHJA01000010">
    <property type="protein sequence ID" value="TPV49612.1"/>
    <property type="molecule type" value="Genomic_DNA"/>
</dbReference>
<dbReference type="OrthoDB" id="8560395at2"/>
<protein>
    <submittedName>
        <fullName evidence="2">Integrating conjugative element protein</fullName>
    </submittedName>
</protein>
<gene>
    <name evidence="2" type="ORF">FJW01_00630</name>
</gene>
<feature type="signal peptide" evidence="1">
    <location>
        <begin position="1"/>
        <end position="26"/>
    </location>
</feature>
<evidence type="ECO:0000313" key="2">
    <source>
        <dbReference type="EMBL" id="TPV49612.1"/>
    </source>
</evidence>
<evidence type="ECO:0000313" key="3">
    <source>
        <dbReference type="Proteomes" id="UP000317747"/>
    </source>
</evidence>
<dbReference type="Proteomes" id="UP000317747">
    <property type="component" value="Unassembled WGS sequence"/>
</dbReference>
<reference evidence="2 3" key="1">
    <citation type="submission" date="2019-06" db="EMBL/GenBank/DDBJ databases">
        <title>Taxogenomics and systematics of the genus Pantoea.</title>
        <authorList>
            <person name="Tambong J.T."/>
        </authorList>
    </citation>
    <scope>NUCLEOTIDE SEQUENCE [LARGE SCALE GENOMIC DNA]</scope>
    <source>
        <strain evidence="2 3">LMG 24200</strain>
    </source>
</reference>
<dbReference type="RefSeq" id="WP_128084552.1">
    <property type="nucleotide sequence ID" value="NZ_CP071405.1"/>
</dbReference>
<name>A0A506QTR8_9GAMM</name>
<evidence type="ECO:0000256" key="1">
    <source>
        <dbReference type="SAM" id="SignalP"/>
    </source>
</evidence>